<feature type="domain" description="Disease resistance protein winged helix" evidence="2">
    <location>
        <begin position="68"/>
        <end position="111"/>
    </location>
</feature>
<keyword evidence="4" id="KW-1185">Reference proteome</keyword>
<dbReference type="PANTHER" id="PTHR23155:SF1205">
    <property type="entry name" value="DISEASE RESISTANCE PROTEIN RPM1"/>
    <property type="match status" value="1"/>
</dbReference>
<dbReference type="STRING" id="3818.A0A444WVE7"/>
<comment type="caution">
    <text evidence="3">The sequence shown here is derived from an EMBL/GenBank/DDBJ whole genome shotgun (WGS) entry which is preliminary data.</text>
</comment>
<protein>
    <recommendedName>
        <fullName evidence="2">Disease resistance protein winged helix domain-containing protein</fullName>
    </recommendedName>
</protein>
<dbReference type="InterPro" id="IPR044974">
    <property type="entry name" value="Disease_R_plants"/>
</dbReference>
<proteinExistence type="predicted"/>
<dbReference type="Proteomes" id="UP000289738">
    <property type="component" value="Unassembled WGS sequence"/>
</dbReference>
<dbReference type="Gene3D" id="1.10.10.10">
    <property type="entry name" value="Winged helix-like DNA-binding domain superfamily/Winged helix DNA-binding domain"/>
    <property type="match status" value="1"/>
</dbReference>
<evidence type="ECO:0000313" key="3">
    <source>
        <dbReference type="EMBL" id="RYQ81418.1"/>
    </source>
</evidence>
<dbReference type="InterPro" id="IPR036388">
    <property type="entry name" value="WH-like_DNA-bd_sf"/>
</dbReference>
<dbReference type="AlphaFoldDB" id="A0A444WVE7"/>
<sequence length="144" mass="16985">MILFRVDIGKRMKANRDRFLQIDEERRRIIHNSPNHTHPKGNAIMGALRISYFSLDLSIRRCFSFCSIYPQDFQIVKEQLVPLWMANGLIKARGNMEVEEVGNEVWDELLAETSYLEKRFQRDLDHLNLNFTLGKDSNPFQRLS</sequence>
<evidence type="ECO:0000313" key="4">
    <source>
        <dbReference type="Proteomes" id="UP000289738"/>
    </source>
</evidence>
<organism evidence="3 4">
    <name type="scientific">Arachis hypogaea</name>
    <name type="common">Peanut</name>
    <dbReference type="NCBI Taxonomy" id="3818"/>
    <lineage>
        <taxon>Eukaryota</taxon>
        <taxon>Viridiplantae</taxon>
        <taxon>Streptophyta</taxon>
        <taxon>Embryophyta</taxon>
        <taxon>Tracheophyta</taxon>
        <taxon>Spermatophyta</taxon>
        <taxon>Magnoliopsida</taxon>
        <taxon>eudicotyledons</taxon>
        <taxon>Gunneridae</taxon>
        <taxon>Pentapetalae</taxon>
        <taxon>rosids</taxon>
        <taxon>fabids</taxon>
        <taxon>Fabales</taxon>
        <taxon>Fabaceae</taxon>
        <taxon>Papilionoideae</taxon>
        <taxon>50 kb inversion clade</taxon>
        <taxon>dalbergioids sensu lato</taxon>
        <taxon>Dalbergieae</taxon>
        <taxon>Pterocarpus clade</taxon>
        <taxon>Arachis</taxon>
    </lineage>
</organism>
<dbReference type="InterPro" id="IPR058922">
    <property type="entry name" value="WHD_DRP"/>
</dbReference>
<dbReference type="PANTHER" id="PTHR23155">
    <property type="entry name" value="DISEASE RESISTANCE PROTEIN RP"/>
    <property type="match status" value="1"/>
</dbReference>
<name>A0A444WVE7_ARAHY</name>
<reference evidence="3 4" key="1">
    <citation type="submission" date="2019-01" db="EMBL/GenBank/DDBJ databases">
        <title>Sequencing of cultivated peanut Arachis hypogaea provides insights into genome evolution and oil improvement.</title>
        <authorList>
            <person name="Chen X."/>
        </authorList>
    </citation>
    <scope>NUCLEOTIDE SEQUENCE [LARGE SCALE GENOMIC DNA]</scope>
    <source>
        <strain evidence="4">cv. Fuhuasheng</strain>
        <tissue evidence="3">Leaves</tissue>
    </source>
</reference>
<keyword evidence="1" id="KW-0677">Repeat</keyword>
<evidence type="ECO:0000256" key="1">
    <source>
        <dbReference type="ARBA" id="ARBA00022737"/>
    </source>
</evidence>
<accession>A0A444WVE7</accession>
<dbReference type="GO" id="GO:0098542">
    <property type="term" value="P:defense response to other organism"/>
    <property type="evidence" value="ECO:0007669"/>
    <property type="project" value="TreeGrafter"/>
</dbReference>
<evidence type="ECO:0000259" key="2">
    <source>
        <dbReference type="Pfam" id="PF23559"/>
    </source>
</evidence>
<dbReference type="Pfam" id="PF23559">
    <property type="entry name" value="WHD_DRP"/>
    <property type="match status" value="1"/>
</dbReference>
<gene>
    <name evidence="3" type="ORF">Ahy_Scaffold1g107349</name>
</gene>
<dbReference type="EMBL" id="SDMP01000021">
    <property type="protein sequence ID" value="RYQ81418.1"/>
    <property type="molecule type" value="Genomic_DNA"/>
</dbReference>